<evidence type="ECO:0000313" key="4">
    <source>
        <dbReference type="WBParaSite" id="ECPE_0000533801-mRNA-1"/>
    </source>
</evidence>
<feature type="compositionally biased region" description="Low complexity" evidence="1">
    <location>
        <begin position="46"/>
        <end position="57"/>
    </location>
</feature>
<reference evidence="4" key="1">
    <citation type="submission" date="2016-06" db="UniProtKB">
        <authorList>
            <consortium name="WormBaseParasite"/>
        </authorList>
    </citation>
    <scope>IDENTIFICATION</scope>
</reference>
<reference evidence="2 3" key="2">
    <citation type="submission" date="2018-11" db="EMBL/GenBank/DDBJ databases">
        <authorList>
            <consortium name="Pathogen Informatics"/>
        </authorList>
    </citation>
    <scope>NUCLEOTIDE SEQUENCE [LARGE SCALE GENOMIC DNA]</scope>
    <source>
        <strain evidence="2 3">Egypt</strain>
    </source>
</reference>
<feature type="region of interest" description="Disordered" evidence="1">
    <location>
        <begin position="22"/>
        <end position="68"/>
    </location>
</feature>
<dbReference type="AlphaFoldDB" id="A0A183AEE0"/>
<dbReference type="WBParaSite" id="ECPE_0000533801-mRNA-1">
    <property type="protein sequence ID" value="ECPE_0000533801-mRNA-1"/>
    <property type="gene ID" value="ECPE_0000533801"/>
</dbReference>
<evidence type="ECO:0000313" key="3">
    <source>
        <dbReference type="Proteomes" id="UP000272942"/>
    </source>
</evidence>
<feature type="compositionally biased region" description="Polar residues" evidence="1">
    <location>
        <begin position="243"/>
        <end position="255"/>
    </location>
</feature>
<dbReference type="EMBL" id="UZAN01042176">
    <property type="protein sequence ID" value="VDP75218.1"/>
    <property type="molecule type" value="Genomic_DNA"/>
</dbReference>
<protein>
    <submittedName>
        <fullName evidence="4">PUM-HD domain-containing protein</fullName>
    </submittedName>
</protein>
<proteinExistence type="predicted"/>
<name>A0A183AEE0_9TREM</name>
<sequence length="418" mass="46050">MVRAPAYSSLTIRRSVSLDPMRTQPLYSARGANSPRDVREFRQHRSSPPSSHTPRSRYMSFESPATRPDDAIEDEELELQMRVAMALSLAEHRKHERSGWQQFEVDPTGQLPHAQPGQLLSDQLDALTLDRNDNHPRDKFAHSPTPTPSLSVSNDLFGSGDLSWNEQPTTDPWAPLSDPVAENRVSPLTPRSTADGGTLTQSDSNQPTRTVFDELALVDFTQTQRETDRVPTTGGTVSPGTTFVESRPQNTNPFVNGTPLANGDSNVSVYAERSMESGPVANFLGEYSSLVDLENLMHPQFHNYGGILVGSNDQIVPKQINYFKFTLLHNTQTITRLVHSSGAPHFNYSRGLMHGASVATFGPLTKDMQLESPSPSWTTGYPPPPAATGVLQTPVDSFGLLHNPRRLFPQAVSNNPFL</sequence>
<feature type="compositionally biased region" description="Low complexity" evidence="1">
    <location>
        <begin position="230"/>
        <end position="242"/>
    </location>
</feature>
<keyword evidence="3" id="KW-1185">Reference proteome</keyword>
<dbReference type="OrthoDB" id="10650958at2759"/>
<evidence type="ECO:0000313" key="2">
    <source>
        <dbReference type="EMBL" id="VDP75218.1"/>
    </source>
</evidence>
<feature type="compositionally biased region" description="Basic and acidic residues" evidence="1">
    <location>
        <begin position="129"/>
        <end position="141"/>
    </location>
</feature>
<dbReference type="Proteomes" id="UP000272942">
    <property type="component" value="Unassembled WGS sequence"/>
</dbReference>
<accession>A0A183AEE0</accession>
<feature type="region of interest" description="Disordered" evidence="1">
    <location>
        <begin position="129"/>
        <end position="206"/>
    </location>
</feature>
<evidence type="ECO:0000256" key="1">
    <source>
        <dbReference type="SAM" id="MobiDB-lite"/>
    </source>
</evidence>
<organism evidence="4">
    <name type="scientific">Echinostoma caproni</name>
    <dbReference type="NCBI Taxonomy" id="27848"/>
    <lineage>
        <taxon>Eukaryota</taxon>
        <taxon>Metazoa</taxon>
        <taxon>Spiralia</taxon>
        <taxon>Lophotrochozoa</taxon>
        <taxon>Platyhelminthes</taxon>
        <taxon>Trematoda</taxon>
        <taxon>Digenea</taxon>
        <taxon>Plagiorchiida</taxon>
        <taxon>Echinostomata</taxon>
        <taxon>Echinostomatoidea</taxon>
        <taxon>Echinostomatidae</taxon>
        <taxon>Echinostoma</taxon>
    </lineage>
</organism>
<feature type="compositionally biased region" description="Polar residues" evidence="1">
    <location>
        <begin position="148"/>
        <end position="170"/>
    </location>
</feature>
<feature type="region of interest" description="Disordered" evidence="1">
    <location>
        <begin position="225"/>
        <end position="260"/>
    </location>
</feature>
<gene>
    <name evidence="2" type="ORF">ECPE_LOCUS5325</name>
</gene>